<feature type="chain" id="PRO_5017587031" evidence="2">
    <location>
        <begin position="25"/>
        <end position="431"/>
    </location>
</feature>
<feature type="domain" description="GH16" evidence="3">
    <location>
        <begin position="26"/>
        <end position="257"/>
    </location>
</feature>
<comment type="caution">
    <text evidence="4">The sequence shown here is derived from an EMBL/GenBank/DDBJ whole genome shotgun (WGS) entry which is preliminary data.</text>
</comment>
<dbReference type="Proteomes" id="UP000260983">
    <property type="component" value="Unassembled WGS sequence"/>
</dbReference>
<evidence type="ECO:0000256" key="1">
    <source>
        <dbReference type="ARBA" id="ARBA00006865"/>
    </source>
</evidence>
<dbReference type="PANTHER" id="PTHR10963">
    <property type="entry name" value="GLYCOSYL HYDROLASE-RELATED"/>
    <property type="match status" value="1"/>
</dbReference>
<name>A0A3E5BFS7_9BACE</name>
<keyword evidence="2" id="KW-0732">Signal</keyword>
<evidence type="ECO:0000256" key="2">
    <source>
        <dbReference type="SAM" id="SignalP"/>
    </source>
</evidence>
<evidence type="ECO:0000313" key="5">
    <source>
        <dbReference type="Proteomes" id="UP000260983"/>
    </source>
</evidence>
<dbReference type="RefSeq" id="WP_117723942.1">
    <property type="nucleotide sequence ID" value="NZ_QSUL01000005.1"/>
</dbReference>
<accession>A0A3E5BFS7</accession>
<dbReference type="AlphaFoldDB" id="A0A3E5BFS7"/>
<protein>
    <submittedName>
        <fullName evidence="4">Glycoside hydrolase family 16 protein</fullName>
    </submittedName>
</protein>
<dbReference type="CDD" id="cd08023">
    <property type="entry name" value="GH16_laminarinase_like"/>
    <property type="match status" value="1"/>
</dbReference>
<dbReference type="Pfam" id="PF00722">
    <property type="entry name" value="Glyco_hydro_16"/>
    <property type="match status" value="1"/>
</dbReference>
<evidence type="ECO:0000313" key="4">
    <source>
        <dbReference type="EMBL" id="RGN36438.1"/>
    </source>
</evidence>
<organism evidence="4 5">
    <name type="scientific">Bacteroides oleiciplenus</name>
    <dbReference type="NCBI Taxonomy" id="626931"/>
    <lineage>
        <taxon>Bacteria</taxon>
        <taxon>Pseudomonadati</taxon>
        <taxon>Bacteroidota</taxon>
        <taxon>Bacteroidia</taxon>
        <taxon>Bacteroidales</taxon>
        <taxon>Bacteroidaceae</taxon>
        <taxon>Bacteroides</taxon>
    </lineage>
</organism>
<keyword evidence="4" id="KW-0378">Hydrolase</keyword>
<dbReference type="GO" id="GO:0005975">
    <property type="term" value="P:carbohydrate metabolic process"/>
    <property type="evidence" value="ECO:0007669"/>
    <property type="project" value="InterPro"/>
</dbReference>
<dbReference type="InterPro" id="IPR000757">
    <property type="entry name" value="Beta-glucanase-like"/>
</dbReference>
<reference evidence="4 5" key="1">
    <citation type="submission" date="2018-08" db="EMBL/GenBank/DDBJ databases">
        <title>A genome reference for cultivated species of the human gut microbiota.</title>
        <authorList>
            <person name="Zou Y."/>
            <person name="Xue W."/>
            <person name="Luo G."/>
        </authorList>
    </citation>
    <scope>NUCLEOTIDE SEQUENCE [LARGE SCALE GENOMIC DNA]</scope>
    <source>
        <strain evidence="4 5">OM05-15BH</strain>
    </source>
</reference>
<dbReference type="EMBL" id="QSUL01000005">
    <property type="protein sequence ID" value="RGN36438.1"/>
    <property type="molecule type" value="Genomic_DNA"/>
</dbReference>
<comment type="similarity">
    <text evidence="1">Belongs to the glycosyl hydrolase 16 family.</text>
</comment>
<dbReference type="PANTHER" id="PTHR10963:SF55">
    <property type="entry name" value="GLYCOSIDE HYDROLASE FAMILY 16 PROTEIN"/>
    <property type="match status" value="1"/>
</dbReference>
<evidence type="ECO:0000259" key="3">
    <source>
        <dbReference type="PROSITE" id="PS51762"/>
    </source>
</evidence>
<dbReference type="InterPro" id="IPR013320">
    <property type="entry name" value="ConA-like_dom_sf"/>
</dbReference>
<dbReference type="Gene3D" id="2.60.120.200">
    <property type="match status" value="1"/>
</dbReference>
<dbReference type="Gene3D" id="2.60.120.260">
    <property type="entry name" value="Galactose-binding domain-like"/>
    <property type="match status" value="1"/>
</dbReference>
<dbReference type="InterPro" id="IPR050546">
    <property type="entry name" value="Glycosyl_Hydrlase_16"/>
</dbReference>
<dbReference type="GO" id="GO:0004553">
    <property type="term" value="F:hydrolase activity, hydrolyzing O-glycosyl compounds"/>
    <property type="evidence" value="ECO:0007669"/>
    <property type="project" value="InterPro"/>
</dbReference>
<sequence length="431" mass="49665">MKTNILPLLLFLALSFIFPGIALAQTSVKKQQVPQGYKLVWADEFESSRLDTSKWRYRIGKSGTSYQRAENVSLKDGKLWIDLKKEPYKTMEYTGGGIISKFPVKYGYFEVSVKIDGGYGWHESFWTTWTSGFENQLPEYKEMPRLEIDCFEHYTKHDQHIFSYGAIQWYPLHGDVNRDFKTTEEDLTQTYNTFGFEFTPDYLNYYYNGQLLKTVDTRALPQHDQYLWLSCIANQPDAVPSGLVSFDNIRYYKISKSDYNMRKTTFIEYLDSLKGPQSSSGTDLWIEAEDFTTQGLWTKKQDLNNVVLCGVTDKDKPCNKDGLEATTHIKVKEPGTYYLWVRSRDFSASPAKRRFKVTVNGQITETEFGKHSKEGYEWEFGGTFSLPKGKISLGLLDTSQYYVRTDKLLLTTDSEFKPSGIGAPSNVKHSK</sequence>
<dbReference type="PROSITE" id="PS51762">
    <property type="entry name" value="GH16_2"/>
    <property type="match status" value="1"/>
</dbReference>
<dbReference type="SUPFAM" id="SSF49899">
    <property type="entry name" value="Concanavalin A-like lectins/glucanases"/>
    <property type="match status" value="1"/>
</dbReference>
<proteinExistence type="inferred from homology"/>
<feature type="signal peptide" evidence="2">
    <location>
        <begin position="1"/>
        <end position="24"/>
    </location>
</feature>
<gene>
    <name evidence="4" type="ORF">DXB65_08515</name>
</gene>